<keyword evidence="3" id="KW-0645">Protease</keyword>
<evidence type="ECO:0000256" key="1">
    <source>
        <dbReference type="ARBA" id="ARBA00007039"/>
    </source>
</evidence>
<evidence type="ECO:0000313" key="4">
    <source>
        <dbReference type="Proteomes" id="UP000095706"/>
    </source>
</evidence>
<evidence type="ECO:0000256" key="2">
    <source>
        <dbReference type="RuleBase" id="RU003567"/>
    </source>
</evidence>
<dbReference type="PANTHER" id="PTHR10381:SF11">
    <property type="entry name" value="ATP-DEPENDENT CLP PROTEASE PROTEOLYTIC SUBUNIT, MITOCHONDRIAL"/>
    <property type="match status" value="1"/>
</dbReference>
<proteinExistence type="inferred from homology"/>
<dbReference type="InterPro" id="IPR023562">
    <property type="entry name" value="ClpP/TepA"/>
</dbReference>
<dbReference type="PRINTS" id="PR00127">
    <property type="entry name" value="CLPPROTEASEP"/>
</dbReference>
<dbReference type="GO" id="GO:0009368">
    <property type="term" value="C:endopeptidase Clp complex"/>
    <property type="evidence" value="ECO:0007669"/>
    <property type="project" value="TreeGrafter"/>
</dbReference>
<name>A0A173XYZ9_9FIRM</name>
<dbReference type="GO" id="GO:0004252">
    <property type="term" value="F:serine-type endopeptidase activity"/>
    <property type="evidence" value="ECO:0007669"/>
    <property type="project" value="InterPro"/>
</dbReference>
<sequence>MNIIEKSSNGIFQISGDAKLMSNRKVFIEGEITPETACEFVKKIMILNMQYPDRPIDLLINTPGGCINSGMVYYDVIQASKAPIRTFCIGRAYSMGAILLACGNHGRYILPHGEVMIHEPLLGNHVSGNSSSIKSISESLLETKRKMNQILAKHTGQTEETVEKATGYDHYFSAEESRNFGLVDEIIDFGKLLEESE</sequence>
<dbReference type="GO" id="GO:0004176">
    <property type="term" value="F:ATP-dependent peptidase activity"/>
    <property type="evidence" value="ECO:0007669"/>
    <property type="project" value="InterPro"/>
</dbReference>
<dbReference type="Proteomes" id="UP000095706">
    <property type="component" value="Unassembled WGS sequence"/>
</dbReference>
<keyword evidence="3" id="KW-0378">Hydrolase</keyword>
<dbReference type="GO" id="GO:0006515">
    <property type="term" value="P:protein quality control for misfolded or incompletely synthesized proteins"/>
    <property type="evidence" value="ECO:0007669"/>
    <property type="project" value="TreeGrafter"/>
</dbReference>
<dbReference type="Gene3D" id="3.90.226.10">
    <property type="entry name" value="2-enoyl-CoA Hydratase, Chain A, domain 1"/>
    <property type="match status" value="1"/>
</dbReference>
<dbReference type="PANTHER" id="PTHR10381">
    <property type="entry name" value="ATP-DEPENDENT CLP PROTEASE PROTEOLYTIC SUBUNIT"/>
    <property type="match status" value="1"/>
</dbReference>
<dbReference type="GO" id="GO:0051117">
    <property type="term" value="F:ATPase binding"/>
    <property type="evidence" value="ECO:0007669"/>
    <property type="project" value="TreeGrafter"/>
</dbReference>
<dbReference type="SUPFAM" id="SSF52096">
    <property type="entry name" value="ClpP/crotonase"/>
    <property type="match status" value="1"/>
</dbReference>
<dbReference type="InterPro" id="IPR029045">
    <property type="entry name" value="ClpP/crotonase-like_dom_sf"/>
</dbReference>
<dbReference type="Pfam" id="PF00574">
    <property type="entry name" value="CLP_protease"/>
    <property type="match status" value="1"/>
</dbReference>
<dbReference type="CDD" id="cd07017">
    <property type="entry name" value="S14_ClpP_2"/>
    <property type="match status" value="1"/>
</dbReference>
<dbReference type="InterPro" id="IPR001907">
    <property type="entry name" value="ClpP"/>
</dbReference>
<accession>A0A173XYZ9</accession>
<evidence type="ECO:0000313" key="3">
    <source>
        <dbReference type="EMBL" id="CUN55825.1"/>
    </source>
</evidence>
<dbReference type="EMBL" id="CYYV01000002">
    <property type="protein sequence ID" value="CUN55825.1"/>
    <property type="molecule type" value="Genomic_DNA"/>
</dbReference>
<dbReference type="RefSeq" id="WP_055226057.1">
    <property type="nucleotide sequence ID" value="NZ_CYYV01000002.1"/>
</dbReference>
<gene>
    <name evidence="3" type="primary">clpP_1</name>
    <name evidence="3" type="ORF">ERS852406_00360</name>
</gene>
<organism evidence="3 4">
    <name type="scientific">Fusicatenibacter saccharivorans</name>
    <dbReference type="NCBI Taxonomy" id="1150298"/>
    <lineage>
        <taxon>Bacteria</taxon>
        <taxon>Bacillati</taxon>
        <taxon>Bacillota</taxon>
        <taxon>Clostridia</taxon>
        <taxon>Lachnospirales</taxon>
        <taxon>Lachnospiraceae</taxon>
        <taxon>Fusicatenibacter</taxon>
    </lineage>
</organism>
<comment type="similarity">
    <text evidence="1 2">Belongs to the peptidase S14 family.</text>
</comment>
<reference evidence="3 4" key="1">
    <citation type="submission" date="2015-09" db="EMBL/GenBank/DDBJ databases">
        <authorList>
            <consortium name="Pathogen Informatics"/>
        </authorList>
    </citation>
    <scope>NUCLEOTIDE SEQUENCE [LARGE SCALE GENOMIC DNA]</scope>
    <source>
        <strain evidence="3 4">2789STDY5608849</strain>
    </source>
</reference>
<dbReference type="AlphaFoldDB" id="A0A173XYZ9"/>
<protein>
    <recommendedName>
        <fullName evidence="2">ATP-dependent Clp protease proteolytic subunit</fullName>
    </recommendedName>
</protein>